<dbReference type="Proteomes" id="UP000239724">
    <property type="component" value="Unassembled WGS sequence"/>
</dbReference>
<keyword evidence="3" id="KW-1185">Reference proteome</keyword>
<sequence length="123" mass="12126">MAGMLAGCSSSSSMNPVNWWHQAEGGEIAKQRPAPPGANEPYPSLASVPAKPAPPNMDELKKLTDSLIADRTNAQHAAQAAPLADPSSPSASPSLFGVGTAPPPPPASAAPSAPPAGGSTPAA</sequence>
<comment type="caution">
    <text evidence="2">The sequence shown here is derived from an EMBL/GenBank/DDBJ whole genome shotgun (WGS) entry which is preliminary data.</text>
</comment>
<feature type="compositionally biased region" description="Low complexity" evidence="1">
    <location>
        <begin position="74"/>
        <end position="95"/>
    </location>
</feature>
<proteinExistence type="predicted"/>
<organism evidence="2 3">
    <name type="scientific">Rhodopila globiformis</name>
    <name type="common">Rhodopseudomonas globiformis</name>
    <dbReference type="NCBI Taxonomy" id="1071"/>
    <lineage>
        <taxon>Bacteria</taxon>
        <taxon>Pseudomonadati</taxon>
        <taxon>Pseudomonadota</taxon>
        <taxon>Alphaproteobacteria</taxon>
        <taxon>Acetobacterales</taxon>
        <taxon>Acetobacteraceae</taxon>
        <taxon>Rhodopila</taxon>
    </lineage>
</organism>
<evidence type="ECO:0000313" key="3">
    <source>
        <dbReference type="Proteomes" id="UP000239724"/>
    </source>
</evidence>
<reference evidence="2 3" key="1">
    <citation type="journal article" date="2018" name="Arch. Microbiol.">
        <title>New insights into the metabolic potential of the phototrophic purple bacterium Rhodopila globiformis DSM 161(T) from its draft genome sequence and evidence for a vanadium-dependent nitrogenase.</title>
        <authorList>
            <person name="Imhoff J.F."/>
            <person name="Rahn T."/>
            <person name="Kunzel S."/>
            <person name="Neulinger S.C."/>
        </authorList>
    </citation>
    <scope>NUCLEOTIDE SEQUENCE [LARGE SCALE GENOMIC DNA]</scope>
    <source>
        <strain evidence="2 3">DSM 161</strain>
    </source>
</reference>
<dbReference type="EMBL" id="NHRY01000195">
    <property type="protein sequence ID" value="PPQ31216.1"/>
    <property type="molecule type" value="Genomic_DNA"/>
</dbReference>
<gene>
    <name evidence="2" type="ORF">CCS01_17715</name>
</gene>
<feature type="compositionally biased region" description="Pro residues" evidence="1">
    <location>
        <begin position="101"/>
        <end position="114"/>
    </location>
</feature>
<evidence type="ECO:0000256" key="1">
    <source>
        <dbReference type="SAM" id="MobiDB-lite"/>
    </source>
</evidence>
<feature type="region of interest" description="Disordered" evidence="1">
    <location>
        <begin position="1"/>
        <end position="123"/>
    </location>
</feature>
<feature type="non-terminal residue" evidence="2">
    <location>
        <position position="123"/>
    </location>
</feature>
<accession>A0A2S6N9B9</accession>
<protein>
    <submittedName>
        <fullName evidence="2">Uncharacterized protein</fullName>
    </submittedName>
</protein>
<dbReference type="AlphaFoldDB" id="A0A2S6N9B9"/>
<evidence type="ECO:0000313" key="2">
    <source>
        <dbReference type="EMBL" id="PPQ31216.1"/>
    </source>
</evidence>
<name>A0A2S6N9B9_RHOGL</name>